<gene>
    <name evidence="1" type="ORF">CCACVL1_22260</name>
</gene>
<name>A0A1R3H0E1_COCAP</name>
<dbReference type="Gramene" id="OMO63812">
    <property type="protein sequence ID" value="OMO63812"/>
    <property type="gene ID" value="CCACVL1_22260"/>
</dbReference>
<dbReference type="AlphaFoldDB" id="A0A1R3H0E1"/>
<reference evidence="1 2" key="1">
    <citation type="submission" date="2013-09" db="EMBL/GenBank/DDBJ databases">
        <title>Corchorus capsularis genome sequencing.</title>
        <authorList>
            <person name="Alam M."/>
            <person name="Haque M.S."/>
            <person name="Islam M.S."/>
            <person name="Emdad E.M."/>
            <person name="Islam M.M."/>
            <person name="Ahmed B."/>
            <person name="Halim A."/>
            <person name="Hossen Q.M.M."/>
            <person name="Hossain M.Z."/>
            <person name="Ahmed R."/>
            <person name="Khan M.M."/>
            <person name="Islam R."/>
            <person name="Rashid M.M."/>
            <person name="Khan S.A."/>
            <person name="Rahman M.S."/>
            <person name="Alam M."/>
        </authorList>
    </citation>
    <scope>NUCLEOTIDE SEQUENCE [LARGE SCALE GENOMIC DNA]</scope>
    <source>
        <strain evidence="2">cv. CVL-1</strain>
        <tissue evidence="1">Whole seedling</tissue>
    </source>
</reference>
<keyword evidence="2" id="KW-1185">Reference proteome</keyword>
<protein>
    <submittedName>
        <fullName evidence="1">Uncharacterized protein</fullName>
    </submittedName>
</protein>
<dbReference type="Proteomes" id="UP000188268">
    <property type="component" value="Unassembled WGS sequence"/>
</dbReference>
<organism evidence="1 2">
    <name type="scientific">Corchorus capsularis</name>
    <name type="common">Jute</name>
    <dbReference type="NCBI Taxonomy" id="210143"/>
    <lineage>
        <taxon>Eukaryota</taxon>
        <taxon>Viridiplantae</taxon>
        <taxon>Streptophyta</taxon>
        <taxon>Embryophyta</taxon>
        <taxon>Tracheophyta</taxon>
        <taxon>Spermatophyta</taxon>
        <taxon>Magnoliopsida</taxon>
        <taxon>eudicotyledons</taxon>
        <taxon>Gunneridae</taxon>
        <taxon>Pentapetalae</taxon>
        <taxon>rosids</taxon>
        <taxon>malvids</taxon>
        <taxon>Malvales</taxon>
        <taxon>Malvaceae</taxon>
        <taxon>Grewioideae</taxon>
        <taxon>Apeibeae</taxon>
        <taxon>Corchorus</taxon>
    </lineage>
</organism>
<evidence type="ECO:0000313" key="1">
    <source>
        <dbReference type="EMBL" id="OMO63812.1"/>
    </source>
</evidence>
<proteinExistence type="predicted"/>
<accession>A0A1R3H0E1</accession>
<evidence type="ECO:0000313" key="2">
    <source>
        <dbReference type="Proteomes" id="UP000188268"/>
    </source>
</evidence>
<sequence>MEAEVHEWRGISGGDYIEESEFSGLS</sequence>
<comment type="caution">
    <text evidence="1">The sequence shown here is derived from an EMBL/GenBank/DDBJ whole genome shotgun (WGS) entry which is preliminary data.</text>
</comment>
<dbReference type="EMBL" id="AWWV01012870">
    <property type="protein sequence ID" value="OMO63812.1"/>
    <property type="molecule type" value="Genomic_DNA"/>
</dbReference>